<accession>A0A2J1DS10</accession>
<dbReference type="Proteomes" id="UP000233649">
    <property type="component" value="Unassembled WGS sequence"/>
</dbReference>
<comment type="caution">
    <text evidence="1">The sequence shown here is derived from an EMBL/GenBank/DDBJ whole genome shotgun (WGS) entry which is preliminary data.</text>
</comment>
<sequence>KAQGNLQGDISPFFANGIPFPAGITAGLFNLMENMFGIVQKRSSLGLILVKTINCVSGLFQLEKQVIAGGYDGYAGFTCQLCRHFSRVCPVKLQTKVGKYSRFGFSRGNKFGGIRYAQMINTFYSFLQDYVYYKNIATCVNLRHLLKITGIAYVTYAVAGRFKDKSVGFHRVR</sequence>
<reference evidence="1 2" key="1">
    <citation type="journal article" date="2017" name="FEMS Microbiol. Ecol.">
        <title>Reconstructed genomes of novel Dehalococcoides mccartyi strains from 1,2,3,4-tetrachlorodibenzo-p-dioxin-dechlorinating enrichment cultures reveal divergent reductive dehalogenase gene profiles.</title>
        <authorList>
            <person name="Dam H.T."/>
            <person name="Vollmers J."/>
            <person name="Kaster A.K."/>
            <person name="Haggblom M.M."/>
        </authorList>
    </citation>
    <scope>NUCLEOTIDE SEQUENCE [LARGE SCALE GENOMIC DNA]</scope>
    <source>
        <strain evidence="1 2">H1-3-2.001</strain>
    </source>
</reference>
<proteinExistence type="predicted"/>
<gene>
    <name evidence="1" type="ORF">CVH13_01686</name>
</gene>
<feature type="non-terminal residue" evidence="1">
    <location>
        <position position="1"/>
    </location>
</feature>
<dbReference type="AlphaFoldDB" id="A0A2J1DS10"/>
<protein>
    <submittedName>
        <fullName evidence="1">Uncharacterized protein</fullName>
    </submittedName>
</protein>
<evidence type="ECO:0000313" key="2">
    <source>
        <dbReference type="Proteomes" id="UP000233649"/>
    </source>
</evidence>
<evidence type="ECO:0000313" key="1">
    <source>
        <dbReference type="EMBL" id="PKH44926.1"/>
    </source>
</evidence>
<name>A0A2J1DS10_9CHLR</name>
<organism evidence="1 2">
    <name type="scientific">Dehalococcoides mccartyi</name>
    <dbReference type="NCBI Taxonomy" id="61435"/>
    <lineage>
        <taxon>Bacteria</taxon>
        <taxon>Bacillati</taxon>
        <taxon>Chloroflexota</taxon>
        <taxon>Dehalococcoidia</taxon>
        <taxon>Dehalococcoidales</taxon>
        <taxon>Dehalococcoidaceae</taxon>
        <taxon>Dehalococcoides</taxon>
    </lineage>
</organism>
<dbReference type="EMBL" id="PHFD01000402">
    <property type="protein sequence ID" value="PKH44926.1"/>
    <property type="molecule type" value="Genomic_DNA"/>
</dbReference>